<reference evidence="1 2" key="1">
    <citation type="journal article" date="2015" name="Genome Announc.">
        <title>Expanding the biotechnology potential of lactobacilli through comparative genomics of 213 strains and associated genera.</title>
        <authorList>
            <person name="Sun Z."/>
            <person name="Harris H.M."/>
            <person name="McCann A."/>
            <person name="Guo C."/>
            <person name="Argimon S."/>
            <person name="Zhang W."/>
            <person name="Yang X."/>
            <person name="Jeffery I.B."/>
            <person name="Cooney J.C."/>
            <person name="Kagawa T.F."/>
            <person name="Liu W."/>
            <person name="Song Y."/>
            <person name="Salvetti E."/>
            <person name="Wrobel A."/>
            <person name="Rasinkangas P."/>
            <person name="Parkhill J."/>
            <person name="Rea M.C."/>
            <person name="O'Sullivan O."/>
            <person name="Ritari J."/>
            <person name="Douillard F.P."/>
            <person name="Paul Ross R."/>
            <person name="Yang R."/>
            <person name="Briner A.E."/>
            <person name="Felis G.E."/>
            <person name="de Vos W.M."/>
            <person name="Barrangou R."/>
            <person name="Klaenhammer T.R."/>
            <person name="Caufield P.W."/>
            <person name="Cui Y."/>
            <person name="Zhang H."/>
            <person name="O'Toole P.W."/>
        </authorList>
    </citation>
    <scope>NUCLEOTIDE SEQUENCE [LARGE SCALE GENOMIC DNA]</scope>
    <source>
        <strain evidence="1 2">DSM 20003</strain>
    </source>
</reference>
<protein>
    <recommendedName>
        <fullName evidence="3">Gas vesicle protein</fullName>
    </recommendedName>
</protein>
<dbReference type="InterPro" id="IPR024623">
    <property type="entry name" value="YtxH"/>
</dbReference>
<dbReference type="OrthoDB" id="2310395at2"/>
<dbReference type="PATRIC" id="fig|1423726.3.peg.965"/>
<evidence type="ECO:0008006" key="3">
    <source>
        <dbReference type="Google" id="ProtNLM"/>
    </source>
</evidence>
<gene>
    <name evidence="1" type="ORF">FC07_GL000934</name>
</gene>
<keyword evidence="2" id="KW-1185">Reference proteome</keyword>
<evidence type="ECO:0000313" key="1">
    <source>
        <dbReference type="EMBL" id="KRK40376.1"/>
    </source>
</evidence>
<comment type="caution">
    <text evidence="1">The sequence shown here is derived from an EMBL/GenBank/DDBJ whole genome shotgun (WGS) entry which is preliminary data.</text>
</comment>
<dbReference type="RefSeq" id="WP_057903611.1">
    <property type="nucleotide sequence ID" value="NZ_AZDA01000015.1"/>
</dbReference>
<evidence type="ECO:0000313" key="2">
    <source>
        <dbReference type="Proteomes" id="UP000051461"/>
    </source>
</evidence>
<dbReference type="EMBL" id="AZDA01000015">
    <property type="protein sequence ID" value="KRK40376.1"/>
    <property type="molecule type" value="Genomic_DNA"/>
</dbReference>
<dbReference type="STRING" id="1423726.FC07_GL000934"/>
<proteinExistence type="predicted"/>
<sequence length="110" mass="12252">MQRFLKGLAVGSAIGGVYGLLTAKRSGVETRHRLRRQVTDLTDSVQRVNNSVQAFQAALEHLDTVNTETATPTLAAIEKLIQEFQFQSEPRLKRVKDATETLNRDLGQDD</sequence>
<name>A0A0R1H2B6_9LACO</name>
<organism evidence="1 2">
    <name type="scientific">Loigolactobacillus bifermentans DSM 20003</name>
    <dbReference type="NCBI Taxonomy" id="1423726"/>
    <lineage>
        <taxon>Bacteria</taxon>
        <taxon>Bacillati</taxon>
        <taxon>Bacillota</taxon>
        <taxon>Bacilli</taxon>
        <taxon>Lactobacillales</taxon>
        <taxon>Lactobacillaceae</taxon>
        <taxon>Loigolactobacillus</taxon>
    </lineage>
</organism>
<dbReference type="Proteomes" id="UP000051461">
    <property type="component" value="Unassembled WGS sequence"/>
</dbReference>
<dbReference type="Pfam" id="PF12732">
    <property type="entry name" value="YtxH"/>
    <property type="match status" value="1"/>
</dbReference>
<accession>A0A0R1H2B6</accession>
<dbReference type="AlphaFoldDB" id="A0A0R1H2B6"/>